<evidence type="ECO:0000313" key="2">
    <source>
        <dbReference type="Proteomes" id="UP000222485"/>
    </source>
</evidence>
<protein>
    <submittedName>
        <fullName evidence="1">Uncharacterized protein</fullName>
    </submittedName>
</protein>
<gene>
    <name evidence="1" type="ORF">Ccr32_gp261</name>
</gene>
<dbReference type="EMBL" id="KY555146">
    <property type="protein sequence ID" value="ARB15179.1"/>
    <property type="molecule type" value="Genomic_DNA"/>
</dbReference>
<evidence type="ECO:0000313" key="1">
    <source>
        <dbReference type="EMBL" id="ARB15179.1"/>
    </source>
</evidence>
<proteinExistence type="predicted"/>
<reference evidence="2" key="1">
    <citation type="journal article" date="2017" name="Curr. Microbiol.">
        <title>Genomic Diversity of Type B3 Bacteriophages of Caulobacter crescentus.</title>
        <authorList>
            <person name="Ash K.T."/>
            <person name="Drake K.M."/>
            <person name="Gibbs W.S."/>
            <person name="Ely B."/>
        </authorList>
    </citation>
    <scope>NUCLEOTIDE SEQUENCE [LARGE SCALE GENOMIC DNA]</scope>
</reference>
<accession>A0A1V0EE58</accession>
<name>A0A1V0EE58_9CAUD</name>
<dbReference type="Proteomes" id="UP000222485">
    <property type="component" value="Genome"/>
</dbReference>
<organism evidence="1 2">
    <name type="scientific">Caulobacter phage Ccr32</name>
    <dbReference type="NCBI Taxonomy" id="1959738"/>
    <lineage>
        <taxon>Viruses</taxon>
        <taxon>Duplodnaviria</taxon>
        <taxon>Heunggongvirae</taxon>
        <taxon>Uroviricota</taxon>
        <taxon>Caudoviricetes</taxon>
        <taxon>Jeanschmidtviridae</taxon>
        <taxon>Shapirovirus</taxon>
        <taxon>Shapirovirus cbk</taxon>
    </lineage>
</organism>
<sequence length="139" mass="15656">MAYAIPDLSTFTFHDPKVERFAKAMISTIETAQTILTAFANDLADNPLQAFEHSYGAKMAAAHRDVAKGLLNEVLDALLHGQDKTWAYIGQDLRERLMYRVIYAASNPPRSTNVEGNDMARFVLRAEADMLDRMTKSRF</sequence>